<keyword evidence="3" id="KW-1185">Reference proteome</keyword>
<gene>
    <name evidence="2" type="ORF">SAMD00023353_2900730</name>
</gene>
<feature type="signal peptide" evidence="1">
    <location>
        <begin position="1"/>
        <end position="19"/>
    </location>
</feature>
<evidence type="ECO:0000256" key="1">
    <source>
        <dbReference type="SAM" id="SignalP"/>
    </source>
</evidence>
<reference evidence="2" key="1">
    <citation type="submission" date="2016-03" db="EMBL/GenBank/DDBJ databases">
        <title>Draft genome sequence of Rosellinia necatrix.</title>
        <authorList>
            <person name="Kanematsu S."/>
        </authorList>
    </citation>
    <scope>NUCLEOTIDE SEQUENCE [LARGE SCALE GENOMIC DNA]</scope>
    <source>
        <strain evidence="2">W97</strain>
    </source>
</reference>
<accession>A0A1W2TJJ7</accession>
<dbReference type="OrthoDB" id="4776069at2759"/>
<feature type="chain" id="PRO_5010695268" evidence="1">
    <location>
        <begin position="20"/>
        <end position="224"/>
    </location>
</feature>
<proteinExistence type="predicted"/>
<evidence type="ECO:0000313" key="3">
    <source>
        <dbReference type="Proteomes" id="UP000054516"/>
    </source>
</evidence>
<keyword evidence="1" id="KW-0732">Signal</keyword>
<evidence type="ECO:0000313" key="2">
    <source>
        <dbReference type="EMBL" id="GAP88398.1"/>
    </source>
</evidence>
<protein>
    <submittedName>
        <fullName evidence="2">Uncharacterized protein</fullName>
    </submittedName>
</protein>
<dbReference type="AlphaFoldDB" id="A0A1W2TJJ7"/>
<name>A0A1W2TJJ7_ROSNE</name>
<sequence length="224" mass="24746">MECIVQALVALTIMAPVLAAPGFFPDPLHQQPMAKAEDSLGGTRTSFIDLSSPIRRVSPYSPAEAAILSSSLELRKHKKSPSPNPCTSGDRYCHGSLDQVLFCNEDRQWVKYSECPAGTFCHRLHLVCVPEPPPAAFVPRVPSERDVDAGPAQCKEGDRRCSVSFNRVDRCNRSHDWVTYHDCRKSEVCDDAIFECLPRITNSPFEPLTEPGVISDGDFDDLVA</sequence>
<dbReference type="Proteomes" id="UP000054516">
    <property type="component" value="Unassembled WGS sequence"/>
</dbReference>
<organism evidence="2">
    <name type="scientific">Rosellinia necatrix</name>
    <name type="common">White root-rot fungus</name>
    <dbReference type="NCBI Taxonomy" id="77044"/>
    <lineage>
        <taxon>Eukaryota</taxon>
        <taxon>Fungi</taxon>
        <taxon>Dikarya</taxon>
        <taxon>Ascomycota</taxon>
        <taxon>Pezizomycotina</taxon>
        <taxon>Sordariomycetes</taxon>
        <taxon>Xylariomycetidae</taxon>
        <taxon>Xylariales</taxon>
        <taxon>Xylariaceae</taxon>
        <taxon>Rosellinia</taxon>
    </lineage>
</organism>
<dbReference type="EMBL" id="DF977474">
    <property type="protein sequence ID" value="GAP88398.1"/>
    <property type="molecule type" value="Genomic_DNA"/>
</dbReference>